<gene>
    <name evidence="2" type="ORF">CPB83DRAFT_817219</name>
</gene>
<feature type="non-terminal residue" evidence="2">
    <location>
        <position position="1"/>
    </location>
</feature>
<protein>
    <recommendedName>
        <fullName evidence="4">Secreted protein</fullName>
    </recommendedName>
</protein>
<evidence type="ECO:0000256" key="1">
    <source>
        <dbReference type="SAM" id="SignalP"/>
    </source>
</evidence>
<keyword evidence="1" id="KW-0732">Signal</keyword>
<reference evidence="2" key="1">
    <citation type="submission" date="2020-11" db="EMBL/GenBank/DDBJ databases">
        <authorList>
            <consortium name="DOE Joint Genome Institute"/>
            <person name="Ahrendt S."/>
            <person name="Riley R."/>
            <person name="Andreopoulos W."/>
            <person name="Labutti K."/>
            <person name="Pangilinan J."/>
            <person name="Ruiz-Duenas F.J."/>
            <person name="Barrasa J.M."/>
            <person name="Sanchez-Garcia M."/>
            <person name="Camarero S."/>
            <person name="Miyauchi S."/>
            <person name="Serrano A."/>
            <person name="Linde D."/>
            <person name="Babiker R."/>
            <person name="Drula E."/>
            <person name="Ayuso-Fernandez I."/>
            <person name="Pacheco R."/>
            <person name="Padilla G."/>
            <person name="Ferreira P."/>
            <person name="Barriuso J."/>
            <person name="Kellner H."/>
            <person name="Castanera R."/>
            <person name="Alfaro M."/>
            <person name="Ramirez L."/>
            <person name="Pisabarro A.G."/>
            <person name="Kuo A."/>
            <person name="Tritt A."/>
            <person name="Lipzen A."/>
            <person name="He G."/>
            <person name="Yan M."/>
            <person name="Ng V."/>
            <person name="Cullen D."/>
            <person name="Martin F."/>
            <person name="Rosso M.-N."/>
            <person name="Henrissat B."/>
            <person name="Hibbett D."/>
            <person name="Martinez A.T."/>
            <person name="Grigoriev I.V."/>
        </authorList>
    </citation>
    <scope>NUCLEOTIDE SEQUENCE</scope>
    <source>
        <strain evidence="2">CBS 506.95</strain>
    </source>
</reference>
<evidence type="ECO:0000313" key="3">
    <source>
        <dbReference type="Proteomes" id="UP000807306"/>
    </source>
</evidence>
<keyword evidence="3" id="KW-1185">Reference proteome</keyword>
<comment type="caution">
    <text evidence="2">The sequence shown here is derived from an EMBL/GenBank/DDBJ whole genome shotgun (WGS) entry which is preliminary data.</text>
</comment>
<evidence type="ECO:0000313" key="2">
    <source>
        <dbReference type="EMBL" id="KAF9526395.1"/>
    </source>
</evidence>
<organism evidence="2 3">
    <name type="scientific">Crepidotus variabilis</name>
    <dbReference type="NCBI Taxonomy" id="179855"/>
    <lineage>
        <taxon>Eukaryota</taxon>
        <taxon>Fungi</taxon>
        <taxon>Dikarya</taxon>
        <taxon>Basidiomycota</taxon>
        <taxon>Agaricomycotina</taxon>
        <taxon>Agaricomycetes</taxon>
        <taxon>Agaricomycetidae</taxon>
        <taxon>Agaricales</taxon>
        <taxon>Agaricineae</taxon>
        <taxon>Crepidotaceae</taxon>
        <taxon>Crepidotus</taxon>
    </lineage>
</organism>
<feature type="chain" id="PRO_5040379613" description="Secreted protein" evidence="1">
    <location>
        <begin position="24"/>
        <end position="143"/>
    </location>
</feature>
<proteinExistence type="predicted"/>
<dbReference type="Proteomes" id="UP000807306">
    <property type="component" value="Unassembled WGS sequence"/>
</dbReference>
<dbReference type="EMBL" id="MU157872">
    <property type="protein sequence ID" value="KAF9526395.1"/>
    <property type="molecule type" value="Genomic_DNA"/>
</dbReference>
<accession>A0A9P6EC89</accession>
<feature type="signal peptide" evidence="1">
    <location>
        <begin position="1"/>
        <end position="23"/>
    </location>
</feature>
<dbReference type="AlphaFoldDB" id="A0A9P6EC89"/>
<evidence type="ECO:0008006" key="4">
    <source>
        <dbReference type="Google" id="ProtNLM"/>
    </source>
</evidence>
<dbReference type="OrthoDB" id="3268838at2759"/>
<name>A0A9P6EC89_9AGAR</name>
<sequence>MPEFRECLAHYFILLWFLQLCLENEWDLTVLGLWCDPRTTILSESRKRKALVMQLSNRSSEKRGHKTSQSYLWPAMWRESRTNPNPPSITTLKLQSVFFTPRSARIDFGALYFQLSYLTHTSVQIYKRDIWEREVKATPCAVS</sequence>